<keyword evidence="1" id="KW-0812">Transmembrane</keyword>
<gene>
    <name evidence="2" type="ORF">ENP86_04140</name>
</gene>
<dbReference type="PROSITE" id="PS51257">
    <property type="entry name" value="PROKAR_LIPOPROTEIN"/>
    <property type="match status" value="1"/>
</dbReference>
<keyword evidence="1" id="KW-1133">Transmembrane helix</keyword>
<feature type="transmembrane region" description="Helical" evidence="1">
    <location>
        <begin position="9"/>
        <end position="28"/>
    </location>
</feature>
<dbReference type="AlphaFoldDB" id="A0A7V1EHN2"/>
<dbReference type="EMBL" id="DSKY01000012">
    <property type="protein sequence ID" value="HDY58725.1"/>
    <property type="molecule type" value="Genomic_DNA"/>
</dbReference>
<comment type="caution">
    <text evidence="2">The sequence shown here is derived from an EMBL/GenBank/DDBJ whole genome shotgun (WGS) entry which is preliminary data.</text>
</comment>
<evidence type="ECO:0000313" key="2">
    <source>
        <dbReference type="EMBL" id="HDY58725.1"/>
    </source>
</evidence>
<accession>A0A7V1EHN2</accession>
<name>A0A7V1EHN2_UNCW3</name>
<sequence length="161" mass="18465">MDNRSNSDFLIRLLILLCIFITGCTLFIDSIAQPEKVKSGQQFRIRIDGHIVGESRESGSDKVYLYLTIPKDWEMIGIYFTGSYSGNMILEDIDSTNYTGYHIYKWRTNTAYPYYPGARFSAFIEIKAGKSKGKYAITYLTGFAKNRDAYWGPKSLPIEVY</sequence>
<proteinExistence type="predicted"/>
<evidence type="ECO:0000256" key="1">
    <source>
        <dbReference type="SAM" id="Phobius"/>
    </source>
</evidence>
<protein>
    <submittedName>
        <fullName evidence="2">Uncharacterized protein</fullName>
    </submittedName>
</protein>
<organism evidence="2">
    <name type="scientific">candidate division WOR-3 bacterium</name>
    <dbReference type="NCBI Taxonomy" id="2052148"/>
    <lineage>
        <taxon>Bacteria</taxon>
        <taxon>Bacteria division WOR-3</taxon>
    </lineage>
</organism>
<keyword evidence="1" id="KW-0472">Membrane</keyword>
<reference evidence="2" key="1">
    <citation type="journal article" date="2020" name="mSystems">
        <title>Genome- and Community-Level Interaction Insights into Carbon Utilization and Element Cycling Functions of Hydrothermarchaeota in Hydrothermal Sediment.</title>
        <authorList>
            <person name="Zhou Z."/>
            <person name="Liu Y."/>
            <person name="Xu W."/>
            <person name="Pan J."/>
            <person name="Luo Z.H."/>
            <person name="Li M."/>
        </authorList>
    </citation>
    <scope>NUCLEOTIDE SEQUENCE [LARGE SCALE GENOMIC DNA]</scope>
    <source>
        <strain evidence="2">SpSt-258</strain>
    </source>
</reference>